<feature type="transmembrane region" description="Helical" evidence="1">
    <location>
        <begin position="187"/>
        <end position="203"/>
    </location>
</feature>
<evidence type="ECO:0000313" key="2">
    <source>
        <dbReference type="EMBL" id="KAK2150482.1"/>
    </source>
</evidence>
<gene>
    <name evidence="2" type="ORF">LSH36_403g01035</name>
</gene>
<feature type="transmembrane region" description="Helical" evidence="1">
    <location>
        <begin position="153"/>
        <end position="175"/>
    </location>
</feature>
<organism evidence="2 3">
    <name type="scientific">Paralvinella palmiformis</name>
    <dbReference type="NCBI Taxonomy" id="53620"/>
    <lineage>
        <taxon>Eukaryota</taxon>
        <taxon>Metazoa</taxon>
        <taxon>Spiralia</taxon>
        <taxon>Lophotrochozoa</taxon>
        <taxon>Annelida</taxon>
        <taxon>Polychaeta</taxon>
        <taxon>Sedentaria</taxon>
        <taxon>Canalipalpata</taxon>
        <taxon>Terebellida</taxon>
        <taxon>Terebelliformia</taxon>
        <taxon>Alvinellidae</taxon>
        <taxon>Paralvinella</taxon>
    </lineage>
</organism>
<feature type="transmembrane region" description="Helical" evidence="1">
    <location>
        <begin position="250"/>
        <end position="273"/>
    </location>
</feature>
<evidence type="ECO:0000256" key="1">
    <source>
        <dbReference type="SAM" id="Phobius"/>
    </source>
</evidence>
<sequence length="299" mass="34034">MSNWEVRCWSEFSVEKFGLNHDEPELFVTSQSGLWPLTGYAWVALTEAKVHSGIAIWWEGHLTCWRRGYVIYRVGAIALWLVAISIMSFTSLSSFDPGMGMMSWFLYLRHWALLVVAVDAIYQAATTLNTFIKSNGLESPYPSAHMPIHLKAQWVISNIALGIGLFASIVEGTVFYSGSLTEQPLDVFPLIILPLYVIVDLYITARPIRLFHFFHPMAYAFLYTGMAMLIQYTTEMTAHPLLDWSNPLFVGLYTGFGFGLGLFVIWLMVYGLYRTRLLCSGTTENNKDNDEEKPYDPFK</sequence>
<proteinExistence type="predicted"/>
<dbReference type="EMBL" id="JAODUP010000403">
    <property type="protein sequence ID" value="KAK2150482.1"/>
    <property type="molecule type" value="Genomic_DNA"/>
</dbReference>
<keyword evidence="1" id="KW-0812">Transmembrane</keyword>
<dbReference type="AlphaFoldDB" id="A0AAD9JCX0"/>
<name>A0AAD9JCX0_9ANNE</name>
<evidence type="ECO:0000313" key="3">
    <source>
        <dbReference type="Proteomes" id="UP001208570"/>
    </source>
</evidence>
<keyword evidence="3" id="KW-1185">Reference proteome</keyword>
<dbReference type="Proteomes" id="UP001208570">
    <property type="component" value="Unassembled WGS sequence"/>
</dbReference>
<dbReference type="PANTHER" id="PTHR12242">
    <property type="entry name" value="OS02G0130600 PROTEIN-RELATED"/>
    <property type="match status" value="1"/>
</dbReference>
<comment type="caution">
    <text evidence="2">The sequence shown here is derived from an EMBL/GenBank/DDBJ whole genome shotgun (WGS) entry which is preliminary data.</text>
</comment>
<accession>A0AAD9JCX0</accession>
<dbReference type="PANTHER" id="PTHR12242:SF1">
    <property type="entry name" value="MYND-TYPE DOMAIN-CONTAINING PROTEIN"/>
    <property type="match status" value="1"/>
</dbReference>
<feature type="transmembrane region" description="Helical" evidence="1">
    <location>
        <begin position="111"/>
        <end position="132"/>
    </location>
</feature>
<protein>
    <submittedName>
        <fullName evidence="2">Uncharacterized protein</fullName>
    </submittedName>
</protein>
<keyword evidence="1" id="KW-0472">Membrane</keyword>
<reference evidence="2" key="1">
    <citation type="journal article" date="2023" name="Mol. Biol. Evol.">
        <title>Third-Generation Sequencing Reveals the Adaptive Role of the Epigenome in Three Deep-Sea Polychaetes.</title>
        <authorList>
            <person name="Perez M."/>
            <person name="Aroh O."/>
            <person name="Sun Y."/>
            <person name="Lan Y."/>
            <person name="Juniper S.K."/>
            <person name="Young C.R."/>
            <person name="Angers B."/>
            <person name="Qian P.Y."/>
        </authorList>
    </citation>
    <scope>NUCLEOTIDE SEQUENCE</scope>
    <source>
        <strain evidence="2">P08H-3</strain>
    </source>
</reference>
<dbReference type="GO" id="GO:0016020">
    <property type="term" value="C:membrane"/>
    <property type="evidence" value="ECO:0007669"/>
    <property type="project" value="TreeGrafter"/>
</dbReference>
<feature type="transmembrane region" description="Helical" evidence="1">
    <location>
        <begin position="70"/>
        <end position="91"/>
    </location>
</feature>
<keyword evidence="1" id="KW-1133">Transmembrane helix</keyword>
<feature type="transmembrane region" description="Helical" evidence="1">
    <location>
        <begin position="210"/>
        <end position="230"/>
    </location>
</feature>